<protein>
    <submittedName>
        <fullName evidence="1">Uncharacterized protein</fullName>
    </submittedName>
</protein>
<feature type="non-terminal residue" evidence="1">
    <location>
        <position position="111"/>
    </location>
</feature>
<name>A0ACD2ZZB3_9AGAR</name>
<dbReference type="EMBL" id="ML209343">
    <property type="protein sequence ID" value="TFK58469.1"/>
    <property type="molecule type" value="Genomic_DNA"/>
</dbReference>
<gene>
    <name evidence="1" type="ORF">BDN72DRAFT_966336</name>
</gene>
<keyword evidence="2" id="KW-1185">Reference proteome</keyword>
<organism evidence="1 2">
    <name type="scientific">Pluteus cervinus</name>
    <dbReference type="NCBI Taxonomy" id="181527"/>
    <lineage>
        <taxon>Eukaryota</taxon>
        <taxon>Fungi</taxon>
        <taxon>Dikarya</taxon>
        <taxon>Basidiomycota</taxon>
        <taxon>Agaricomycotina</taxon>
        <taxon>Agaricomycetes</taxon>
        <taxon>Agaricomycetidae</taxon>
        <taxon>Agaricales</taxon>
        <taxon>Pluteineae</taxon>
        <taxon>Pluteaceae</taxon>
        <taxon>Pluteus</taxon>
    </lineage>
</organism>
<reference evidence="1 2" key="1">
    <citation type="journal article" date="2019" name="Nat. Ecol. Evol.">
        <title>Megaphylogeny resolves global patterns of mushroom evolution.</title>
        <authorList>
            <person name="Varga T."/>
            <person name="Krizsan K."/>
            <person name="Foldi C."/>
            <person name="Dima B."/>
            <person name="Sanchez-Garcia M."/>
            <person name="Sanchez-Ramirez S."/>
            <person name="Szollosi G.J."/>
            <person name="Szarkandi J.G."/>
            <person name="Papp V."/>
            <person name="Albert L."/>
            <person name="Andreopoulos W."/>
            <person name="Angelini C."/>
            <person name="Antonin V."/>
            <person name="Barry K.W."/>
            <person name="Bougher N.L."/>
            <person name="Buchanan P."/>
            <person name="Buyck B."/>
            <person name="Bense V."/>
            <person name="Catcheside P."/>
            <person name="Chovatia M."/>
            <person name="Cooper J."/>
            <person name="Damon W."/>
            <person name="Desjardin D."/>
            <person name="Finy P."/>
            <person name="Geml J."/>
            <person name="Haridas S."/>
            <person name="Hughes K."/>
            <person name="Justo A."/>
            <person name="Karasinski D."/>
            <person name="Kautmanova I."/>
            <person name="Kiss B."/>
            <person name="Kocsube S."/>
            <person name="Kotiranta H."/>
            <person name="LaButti K.M."/>
            <person name="Lechner B.E."/>
            <person name="Liimatainen K."/>
            <person name="Lipzen A."/>
            <person name="Lukacs Z."/>
            <person name="Mihaltcheva S."/>
            <person name="Morgado L.N."/>
            <person name="Niskanen T."/>
            <person name="Noordeloos M.E."/>
            <person name="Ohm R.A."/>
            <person name="Ortiz-Santana B."/>
            <person name="Ovrebo C."/>
            <person name="Racz N."/>
            <person name="Riley R."/>
            <person name="Savchenko A."/>
            <person name="Shiryaev A."/>
            <person name="Soop K."/>
            <person name="Spirin V."/>
            <person name="Szebenyi C."/>
            <person name="Tomsovsky M."/>
            <person name="Tulloss R.E."/>
            <person name="Uehling J."/>
            <person name="Grigoriev I.V."/>
            <person name="Vagvolgyi C."/>
            <person name="Papp T."/>
            <person name="Martin F.M."/>
            <person name="Miettinen O."/>
            <person name="Hibbett D.S."/>
            <person name="Nagy L.G."/>
        </authorList>
    </citation>
    <scope>NUCLEOTIDE SEQUENCE [LARGE SCALE GENOMIC DNA]</scope>
    <source>
        <strain evidence="1 2">NL-1719</strain>
    </source>
</reference>
<proteinExistence type="predicted"/>
<accession>A0ACD2ZZB3</accession>
<evidence type="ECO:0000313" key="2">
    <source>
        <dbReference type="Proteomes" id="UP000308600"/>
    </source>
</evidence>
<dbReference type="Proteomes" id="UP000308600">
    <property type="component" value="Unassembled WGS sequence"/>
</dbReference>
<evidence type="ECO:0000313" key="1">
    <source>
        <dbReference type="EMBL" id="TFK58469.1"/>
    </source>
</evidence>
<feature type="non-terminal residue" evidence="1">
    <location>
        <position position="1"/>
    </location>
</feature>
<sequence length="111" mass="13237">QSHRVLQIPELLNIIFSYLTDNEHITNALVCKKWSDVALDALWREVQNIQRLVRLLSPIITIPNATGKQQRSYCFARPPEPQDWERFLKYSRRVRRLTYDDKKSNLHTTLF</sequence>